<comment type="similarity">
    <text evidence="1">Belongs to the phD/YefM antitoxin family.</text>
</comment>
<evidence type="ECO:0000313" key="3">
    <source>
        <dbReference type="Proteomes" id="UP000624279"/>
    </source>
</evidence>
<protein>
    <recommendedName>
        <fullName evidence="4">Prevent-host-death family protein</fullName>
    </recommendedName>
</protein>
<reference evidence="2 3" key="1">
    <citation type="submission" date="2020-08" db="EMBL/GenBank/DDBJ databases">
        <title>Novel species isolated from subtropical streams in China.</title>
        <authorList>
            <person name="Lu H."/>
        </authorList>
    </citation>
    <scope>NUCLEOTIDE SEQUENCE [LARGE SCALE GENOMIC DNA]</scope>
    <source>
        <strain evidence="2 3">LX15W</strain>
    </source>
</reference>
<organism evidence="2 3">
    <name type="scientific">Undibacterium flavidum</name>
    <dbReference type="NCBI Taxonomy" id="2762297"/>
    <lineage>
        <taxon>Bacteria</taxon>
        <taxon>Pseudomonadati</taxon>
        <taxon>Pseudomonadota</taxon>
        <taxon>Betaproteobacteria</taxon>
        <taxon>Burkholderiales</taxon>
        <taxon>Oxalobacteraceae</taxon>
        <taxon>Undibacterium</taxon>
    </lineage>
</organism>
<evidence type="ECO:0000256" key="1">
    <source>
        <dbReference type="ARBA" id="ARBA00009981"/>
    </source>
</evidence>
<comment type="caution">
    <text evidence="2">The sequence shown here is derived from an EMBL/GenBank/DDBJ whole genome shotgun (WGS) entry which is preliminary data.</text>
</comment>
<keyword evidence="3" id="KW-1185">Reference proteome</keyword>
<proteinExistence type="inferred from homology"/>
<accession>A0ABR6Y6I6</accession>
<dbReference type="Proteomes" id="UP000624279">
    <property type="component" value="Unassembled WGS sequence"/>
</dbReference>
<evidence type="ECO:0000313" key="2">
    <source>
        <dbReference type="EMBL" id="MBC3872223.1"/>
    </source>
</evidence>
<dbReference type="EMBL" id="JACOGA010000001">
    <property type="protein sequence ID" value="MBC3872223.1"/>
    <property type="molecule type" value="Genomic_DNA"/>
</dbReference>
<sequence>MMITRLTSSEFIHHPNQARKAASNGPVFITDRECTTHDLLSIKEYQQLTNGQQKIAD</sequence>
<name>A0ABR6Y6I6_9BURK</name>
<gene>
    <name evidence="2" type="ORF">H8K55_01370</name>
</gene>
<dbReference type="SUPFAM" id="SSF143120">
    <property type="entry name" value="YefM-like"/>
    <property type="match status" value="1"/>
</dbReference>
<evidence type="ECO:0008006" key="4">
    <source>
        <dbReference type="Google" id="ProtNLM"/>
    </source>
</evidence>
<dbReference type="InterPro" id="IPR036165">
    <property type="entry name" value="YefM-like_sf"/>
</dbReference>
<dbReference type="RefSeq" id="WP_186940220.1">
    <property type="nucleotide sequence ID" value="NZ_JACOGA010000001.1"/>
</dbReference>